<accession>A0ABW4FJJ7</accession>
<dbReference type="InterPro" id="IPR011701">
    <property type="entry name" value="MFS"/>
</dbReference>
<dbReference type="InterPro" id="IPR005829">
    <property type="entry name" value="Sugar_transporter_CS"/>
</dbReference>
<evidence type="ECO:0000256" key="6">
    <source>
        <dbReference type="ARBA" id="ARBA00022847"/>
    </source>
</evidence>
<dbReference type="PANTHER" id="PTHR43528:SF1">
    <property type="entry name" value="ALPHA-KETOGLUTARATE PERMEASE"/>
    <property type="match status" value="1"/>
</dbReference>
<keyword evidence="8 10" id="KW-0472">Membrane</keyword>
<dbReference type="PROSITE" id="PS00216">
    <property type="entry name" value="SUGAR_TRANSPORT_1"/>
    <property type="match status" value="1"/>
</dbReference>
<feature type="transmembrane region" description="Helical" evidence="10">
    <location>
        <begin position="209"/>
        <end position="228"/>
    </location>
</feature>
<comment type="similarity">
    <text evidence="2">Belongs to the major facilitator superfamily. Metabolite:H+ Symporter (MHS) family (TC 2.A.1.6) family.</text>
</comment>
<evidence type="ECO:0000313" key="13">
    <source>
        <dbReference type="Proteomes" id="UP001597145"/>
    </source>
</evidence>
<dbReference type="EMBL" id="JBHUCP010000008">
    <property type="protein sequence ID" value="MFD1530507.1"/>
    <property type="molecule type" value="Genomic_DNA"/>
</dbReference>
<evidence type="ECO:0000256" key="10">
    <source>
        <dbReference type="SAM" id="Phobius"/>
    </source>
</evidence>
<dbReference type="Proteomes" id="UP001597145">
    <property type="component" value="Unassembled WGS sequence"/>
</dbReference>
<keyword evidence="5 10" id="KW-0812">Transmembrane</keyword>
<dbReference type="SUPFAM" id="SSF103473">
    <property type="entry name" value="MFS general substrate transporter"/>
    <property type="match status" value="1"/>
</dbReference>
<reference evidence="13" key="1">
    <citation type="journal article" date="2019" name="Int. J. Syst. Evol. Microbiol.">
        <title>The Global Catalogue of Microorganisms (GCM) 10K type strain sequencing project: providing services to taxonomists for standard genome sequencing and annotation.</title>
        <authorList>
            <consortium name="The Broad Institute Genomics Platform"/>
            <consortium name="The Broad Institute Genome Sequencing Center for Infectious Disease"/>
            <person name="Wu L."/>
            <person name="Ma J."/>
        </authorList>
    </citation>
    <scope>NUCLEOTIDE SEQUENCE [LARGE SCALE GENOMIC DNA]</scope>
    <source>
        <strain evidence="13">JCM 12165</strain>
    </source>
</reference>
<feature type="compositionally biased region" description="Polar residues" evidence="9">
    <location>
        <begin position="1"/>
        <end position="12"/>
    </location>
</feature>
<organism evidence="12 13">
    <name type="scientific">Pseudonocardia aurantiaca</name>
    <dbReference type="NCBI Taxonomy" id="75290"/>
    <lineage>
        <taxon>Bacteria</taxon>
        <taxon>Bacillati</taxon>
        <taxon>Actinomycetota</taxon>
        <taxon>Actinomycetes</taxon>
        <taxon>Pseudonocardiales</taxon>
        <taxon>Pseudonocardiaceae</taxon>
        <taxon>Pseudonocardia</taxon>
    </lineage>
</organism>
<proteinExistence type="inferred from homology"/>
<dbReference type="RefSeq" id="WP_343987831.1">
    <property type="nucleotide sequence ID" value="NZ_BAAAJG010000029.1"/>
</dbReference>
<keyword evidence="3" id="KW-0813">Transport</keyword>
<feature type="transmembrane region" description="Helical" evidence="10">
    <location>
        <begin position="261"/>
        <end position="278"/>
    </location>
</feature>
<feature type="transmembrane region" description="Helical" evidence="10">
    <location>
        <begin position="327"/>
        <end position="347"/>
    </location>
</feature>
<keyword evidence="4" id="KW-1003">Cell membrane</keyword>
<evidence type="ECO:0000256" key="7">
    <source>
        <dbReference type="ARBA" id="ARBA00022989"/>
    </source>
</evidence>
<comment type="caution">
    <text evidence="12">The sequence shown here is derived from an EMBL/GenBank/DDBJ whole genome shotgun (WGS) entry which is preliminary data.</text>
</comment>
<feature type="domain" description="Major facilitator superfamily (MFS) profile" evidence="11">
    <location>
        <begin position="37"/>
        <end position="441"/>
    </location>
</feature>
<gene>
    <name evidence="12" type="ORF">ACFSCY_13745</name>
</gene>
<feature type="region of interest" description="Disordered" evidence="9">
    <location>
        <begin position="1"/>
        <end position="28"/>
    </location>
</feature>
<keyword evidence="6" id="KW-0769">Symport</keyword>
<feature type="transmembrane region" description="Helical" evidence="10">
    <location>
        <begin position="175"/>
        <end position="197"/>
    </location>
</feature>
<evidence type="ECO:0000256" key="9">
    <source>
        <dbReference type="SAM" id="MobiDB-lite"/>
    </source>
</evidence>
<feature type="transmembrane region" description="Helical" evidence="10">
    <location>
        <begin position="75"/>
        <end position="97"/>
    </location>
</feature>
<feature type="transmembrane region" description="Helical" evidence="10">
    <location>
        <begin position="419"/>
        <end position="437"/>
    </location>
</feature>
<feature type="transmembrane region" description="Helical" evidence="10">
    <location>
        <begin position="353"/>
        <end position="374"/>
    </location>
</feature>
<evidence type="ECO:0000256" key="8">
    <source>
        <dbReference type="ARBA" id="ARBA00023136"/>
    </source>
</evidence>
<dbReference type="PROSITE" id="PS50850">
    <property type="entry name" value="MFS"/>
    <property type="match status" value="1"/>
</dbReference>
<dbReference type="InterPro" id="IPR036259">
    <property type="entry name" value="MFS_trans_sf"/>
</dbReference>
<dbReference type="PANTHER" id="PTHR43528">
    <property type="entry name" value="ALPHA-KETOGLUTARATE PERMEASE"/>
    <property type="match status" value="1"/>
</dbReference>
<name>A0ABW4FJJ7_9PSEU</name>
<keyword evidence="13" id="KW-1185">Reference proteome</keyword>
<dbReference type="InterPro" id="IPR051084">
    <property type="entry name" value="H+-coupled_symporters"/>
</dbReference>
<evidence type="ECO:0000256" key="3">
    <source>
        <dbReference type="ARBA" id="ARBA00022448"/>
    </source>
</evidence>
<evidence type="ECO:0000256" key="4">
    <source>
        <dbReference type="ARBA" id="ARBA00022475"/>
    </source>
</evidence>
<protein>
    <submittedName>
        <fullName evidence="12">MFS transporter</fullName>
    </submittedName>
</protein>
<evidence type="ECO:0000259" key="11">
    <source>
        <dbReference type="PROSITE" id="PS50850"/>
    </source>
</evidence>
<dbReference type="Pfam" id="PF07690">
    <property type="entry name" value="MFS_1"/>
    <property type="match status" value="1"/>
</dbReference>
<evidence type="ECO:0000256" key="1">
    <source>
        <dbReference type="ARBA" id="ARBA00004651"/>
    </source>
</evidence>
<feature type="transmembrane region" description="Helical" evidence="10">
    <location>
        <begin position="298"/>
        <end position="315"/>
    </location>
</feature>
<evidence type="ECO:0000256" key="2">
    <source>
        <dbReference type="ARBA" id="ARBA00008240"/>
    </source>
</evidence>
<keyword evidence="7 10" id="KW-1133">Transmembrane helix</keyword>
<feature type="transmembrane region" description="Helical" evidence="10">
    <location>
        <begin position="109"/>
        <end position="127"/>
    </location>
</feature>
<feature type="transmembrane region" description="Helical" evidence="10">
    <location>
        <begin position="133"/>
        <end position="154"/>
    </location>
</feature>
<sequence>MSNTVPGTSQATGAAGPPPDPKSSAQDTIDRRTLRRSMLGLGLGNTLEWYDWQVFGLLAASIGPHFFRDSSPLDATLNTLSIFAVGFVARPVGGILLGGVADKIGRKNVMLWSVGLMAVTTLVIGVMPDAATIGAAAPIILLICRLLQGLSTGIEAPLSTAYGVEVMPKGRSGAAAGIISFFVNFGILLASLVNYVLGLALGSGVMGDWGWRIPFLVGAAMGLVVFWLRRALPETLHQSDPEYVGVTSSVWKGVFARWRSLLAVIFVVGAAQAFNYGWNVGLPNLARTSFGEDPTSVFGVTTILSLIMVVGSLVVGPLADRYRLSRVFLIGRFLMIPAVFLMLLYTAKGLGGFAAVLFIGSPILLINMTLYVLVSASLFPKGIRSSACGLGYGIGVAAFGGTASYLVVWMSGKGLSQLFPVYMAVLAALSIGLYLWARKTEGVFVGE</sequence>
<dbReference type="InterPro" id="IPR020846">
    <property type="entry name" value="MFS_dom"/>
</dbReference>
<comment type="subcellular location">
    <subcellularLocation>
        <location evidence="1">Cell membrane</location>
        <topology evidence="1">Multi-pass membrane protein</topology>
    </subcellularLocation>
</comment>
<feature type="transmembrane region" description="Helical" evidence="10">
    <location>
        <begin position="386"/>
        <end position="407"/>
    </location>
</feature>
<evidence type="ECO:0000256" key="5">
    <source>
        <dbReference type="ARBA" id="ARBA00022692"/>
    </source>
</evidence>
<dbReference type="Gene3D" id="1.20.1250.20">
    <property type="entry name" value="MFS general substrate transporter like domains"/>
    <property type="match status" value="2"/>
</dbReference>
<evidence type="ECO:0000313" key="12">
    <source>
        <dbReference type="EMBL" id="MFD1530507.1"/>
    </source>
</evidence>